<accession>A0A5B8LES3</accession>
<dbReference type="SUPFAM" id="SSF52172">
    <property type="entry name" value="CheY-like"/>
    <property type="match status" value="1"/>
</dbReference>
<dbReference type="GO" id="GO:0005829">
    <property type="term" value="C:cytosol"/>
    <property type="evidence" value="ECO:0007669"/>
    <property type="project" value="TreeGrafter"/>
</dbReference>
<dbReference type="OrthoDB" id="9786101at2"/>
<evidence type="ECO:0000259" key="3">
    <source>
        <dbReference type="PROSITE" id="PS50110"/>
    </source>
</evidence>
<dbReference type="Gene3D" id="3.40.50.2300">
    <property type="match status" value="1"/>
</dbReference>
<dbReference type="Pfam" id="PF04397">
    <property type="entry name" value="LytTR"/>
    <property type="match status" value="1"/>
</dbReference>
<dbReference type="InterPro" id="IPR011006">
    <property type="entry name" value="CheY-like_superfamily"/>
</dbReference>
<keyword evidence="1" id="KW-0238">DNA-binding</keyword>
<dbReference type="SMART" id="SM00850">
    <property type="entry name" value="LytTR"/>
    <property type="match status" value="1"/>
</dbReference>
<evidence type="ECO:0000256" key="1">
    <source>
        <dbReference type="ARBA" id="ARBA00023125"/>
    </source>
</evidence>
<dbReference type="PANTHER" id="PTHR48111">
    <property type="entry name" value="REGULATOR OF RPOS"/>
    <property type="match status" value="1"/>
</dbReference>
<dbReference type="GO" id="GO:0000976">
    <property type="term" value="F:transcription cis-regulatory region binding"/>
    <property type="evidence" value="ECO:0007669"/>
    <property type="project" value="TreeGrafter"/>
</dbReference>
<dbReference type="Gene3D" id="2.40.50.1020">
    <property type="entry name" value="LytTr DNA-binding domain"/>
    <property type="match status" value="1"/>
</dbReference>
<dbReference type="InterPro" id="IPR039420">
    <property type="entry name" value="WalR-like"/>
</dbReference>
<keyword evidence="2" id="KW-0597">Phosphoprotein</keyword>
<sequence length="260" mass="29164">MLKVLICDDEPMALRRLRLLLDRIGQTLVVGEASNGREAIEAIAEHRPDLVLLDIEMPELDGFDVVDHLATIDGNIPLIVFVTAYPNFAAYAFDAGVIDYLTKPVRIGRLETAIERARRSLADRSAGERLVSLTSELEAIRTAHRDEIGGNVIWVRHRAGNVRVDLDQLDWVKAEGEYVRLYCGGDSFLHRDSITAIAARLDSARFLRVHRSYLVNRRLITGLTRKTTGSYWLALGKDLAVPVGKSYRRVAREIIRPGHS</sequence>
<dbReference type="PROSITE" id="PS50930">
    <property type="entry name" value="HTH_LYTTR"/>
    <property type="match status" value="1"/>
</dbReference>
<keyword evidence="6" id="KW-1185">Reference proteome</keyword>
<reference evidence="5 6" key="1">
    <citation type="submission" date="2019-07" db="EMBL/GenBank/DDBJ databases">
        <title>Full genome sequence of Sphingomonas sp. 4R-6-7(HKS19).</title>
        <authorList>
            <person name="Im W.-T."/>
        </authorList>
    </citation>
    <scope>NUCLEOTIDE SEQUENCE [LARGE SCALE GENOMIC DNA]</scope>
    <source>
        <strain evidence="5 6">HKS19</strain>
    </source>
</reference>
<dbReference type="PROSITE" id="PS50110">
    <property type="entry name" value="RESPONSE_REGULATORY"/>
    <property type="match status" value="1"/>
</dbReference>
<proteinExistence type="predicted"/>
<dbReference type="Proteomes" id="UP000315673">
    <property type="component" value="Chromosome"/>
</dbReference>
<dbReference type="RefSeq" id="WP_146569500.1">
    <property type="nucleotide sequence ID" value="NZ_CP042306.1"/>
</dbReference>
<evidence type="ECO:0000313" key="6">
    <source>
        <dbReference type="Proteomes" id="UP000315673"/>
    </source>
</evidence>
<dbReference type="Pfam" id="PF00072">
    <property type="entry name" value="Response_reg"/>
    <property type="match status" value="1"/>
</dbReference>
<dbReference type="PANTHER" id="PTHR48111:SF69">
    <property type="entry name" value="RESPONSE REGULATOR RECEIVER"/>
    <property type="match status" value="1"/>
</dbReference>
<evidence type="ECO:0000256" key="2">
    <source>
        <dbReference type="PROSITE-ProRule" id="PRU00169"/>
    </source>
</evidence>
<feature type="domain" description="Response regulatory" evidence="3">
    <location>
        <begin position="3"/>
        <end position="118"/>
    </location>
</feature>
<dbReference type="AlphaFoldDB" id="A0A5B8LES3"/>
<dbReference type="GO" id="GO:0000156">
    <property type="term" value="F:phosphorelay response regulator activity"/>
    <property type="evidence" value="ECO:0007669"/>
    <property type="project" value="TreeGrafter"/>
</dbReference>
<evidence type="ECO:0000313" key="5">
    <source>
        <dbReference type="EMBL" id="QDZ06416.1"/>
    </source>
</evidence>
<dbReference type="InterPro" id="IPR007492">
    <property type="entry name" value="LytTR_DNA-bd_dom"/>
</dbReference>
<dbReference type="InterPro" id="IPR001789">
    <property type="entry name" value="Sig_transdc_resp-reg_receiver"/>
</dbReference>
<dbReference type="SMART" id="SM00448">
    <property type="entry name" value="REC"/>
    <property type="match status" value="1"/>
</dbReference>
<organism evidence="5 6">
    <name type="scientific">Sphingomonas panacisoli</name>
    <dbReference type="NCBI Taxonomy" id="1813879"/>
    <lineage>
        <taxon>Bacteria</taxon>
        <taxon>Pseudomonadati</taxon>
        <taxon>Pseudomonadota</taxon>
        <taxon>Alphaproteobacteria</taxon>
        <taxon>Sphingomonadales</taxon>
        <taxon>Sphingomonadaceae</taxon>
        <taxon>Sphingomonas</taxon>
    </lineage>
</organism>
<gene>
    <name evidence="5" type="ORF">FPZ24_02105</name>
</gene>
<dbReference type="KEGG" id="spai:FPZ24_02105"/>
<feature type="domain" description="HTH LytTR-type" evidence="4">
    <location>
        <begin position="153"/>
        <end position="257"/>
    </location>
</feature>
<protein>
    <submittedName>
        <fullName evidence="5">Response regulator transcription factor</fullName>
    </submittedName>
</protein>
<feature type="modified residue" description="4-aspartylphosphate" evidence="2">
    <location>
        <position position="54"/>
    </location>
</feature>
<evidence type="ECO:0000259" key="4">
    <source>
        <dbReference type="PROSITE" id="PS50930"/>
    </source>
</evidence>
<dbReference type="GO" id="GO:0006355">
    <property type="term" value="P:regulation of DNA-templated transcription"/>
    <property type="evidence" value="ECO:0007669"/>
    <property type="project" value="TreeGrafter"/>
</dbReference>
<name>A0A5B8LES3_9SPHN</name>
<dbReference type="GO" id="GO:0032993">
    <property type="term" value="C:protein-DNA complex"/>
    <property type="evidence" value="ECO:0007669"/>
    <property type="project" value="TreeGrafter"/>
</dbReference>
<dbReference type="EMBL" id="CP042306">
    <property type="protein sequence ID" value="QDZ06416.1"/>
    <property type="molecule type" value="Genomic_DNA"/>
</dbReference>